<dbReference type="Pfam" id="PF08843">
    <property type="entry name" value="AbiEii"/>
    <property type="match status" value="1"/>
</dbReference>
<protein>
    <recommendedName>
        <fullName evidence="4">Nucleotidyl transferase AbiEii/AbiGii toxin family protein</fullName>
    </recommendedName>
</protein>
<dbReference type="Proteomes" id="UP000469215">
    <property type="component" value="Unassembled WGS sequence"/>
</dbReference>
<keyword evidence="3" id="KW-1185">Reference proteome</keyword>
<dbReference type="RefSeq" id="WP_160953878.1">
    <property type="nucleotide sequence ID" value="NZ_WWEQ01000054.1"/>
</dbReference>
<sequence>MRSFHERLTRLGLVAAAEHGFVLAGGYAISAHGIGNRLSADVDLFTNDADPQTFATAVNDMRQAFTDAGLTITDTTVSPLFVDINVSDPQTGESSDIQFGLNYRDFTPANLDVGPVLDLRDAVASKMSALWSRGEARDFIDIYNVIDSGAFTRTEVLEMADQQEAQPMDREMLAERFTSVARYATDDFAEYDVGPSQQRAVVEFFADWATALTSEENAESLEGERVTEAAQAAGMSVDEYRDVTARLNRTHPDSIQGPITGPQGAGESPRTNRTHDTGAERGRGYER</sequence>
<accession>A0A6N9HAA0</accession>
<evidence type="ECO:0000256" key="1">
    <source>
        <dbReference type="SAM" id="MobiDB-lite"/>
    </source>
</evidence>
<reference evidence="2 3" key="1">
    <citation type="submission" date="2020-01" db="EMBL/GenBank/DDBJ databases">
        <authorList>
            <person name="Deng T."/>
        </authorList>
    </citation>
    <scope>NUCLEOTIDE SEQUENCE [LARGE SCALE GENOMIC DNA]</scope>
    <source>
        <strain evidence="2 3">5221</strain>
    </source>
</reference>
<organism evidence="2 3">
    <name type="scientific">Brevibacterium rongguiense</name>
    <dbReference type="NCBI Taxonomy" id="2695267"/>
    <lineage>
        <taxon>Bacteria</taxon>
        <taxon>Bacillati</taxon>
        <taxon>Actinomycetota</taxon>
        <taxon>Actinomycetes</taxon>
        <taxon>Micrococcales</taxon>
        <taxon>Brevibacteriaceae</taxon>
        <taxon>Brevibacterium</taxon>
    </lineage>
</organism>
<comment type="caution">
    <text evidence="2">The sequence shown here is derived from an EMBL/GenBank/DDBJ whole genome shotgun (WGS) entry which is preliminary data.</text>
</comment>
<feature type="region of interest" description="Disordered" evidence="1">
    <location>
        <begin position="249"/>
        <end position="287"/>
    </location>
</feature>
<dbReference type="InterPro" id="IPR014942">
    <property type="entry name" value="AbiEii"/>
</dbReference>
<evidence type="ECO:0008006" key="4">
    <source>
        <dbReference type="Google" id="ProtNLM"/>
    </source>
</evidence>
<gene>
    <name evidence="2" type="ORF">GSY69_10925</name>
</gene>
<proteinExistence type="predicted"/>
<dbReference type="AlphaFoldDB" id="A0A6N9HAA0"/>
<feature type="compositionally biased region" description="Basic and acidic residues" evidence="1">
    <location>
        <begin position="273"/>
        <end position="287"/>
    </location>
</feature>
<name>A0A6N9HAA0_9MICO</name>
<evidence type="ECO:0000313" key="2">
    <source>
        <dbReference type="EMBL" id="MYM20462.1"/>
    </source>
</evidence>
<dbReference type="EMBL" id="WWEQ01000054">
    <property type="protein sequence ID" value="MYM20462.1"/>
    <property type="molecule type" value="Genomic_DNA"/>
</dbReference>
<evidence type="ECO:0000313" key="3">
    <source>
        <dbReference type="Proteomes" id="UP000469215"/>
    </source>
</evidence>